<accession>A0A6Q2YB80</accession>
<dbReference type="Proteomes" id="UP000265140">
    <property type="component" value="Chromosome 20"/>
</dbReference>
<evidence type="ECO:0000313" key="2">
    <source>
        <dbReference type="Proteomes" id="UP000265140"/>
    </source>
</evidence>
<dbReference type="OMA" id="ICLEVNI"/>
<dbReference type="AlphaFoldDB" id="A0A6Q2YB80"/>
<organism evidence="1 2">
    <name type="scientific">Esox lucius</name>
    <name type="common">Northern pike</name>
    <dbReference type="NCBI Taxonomy" id="8010"/>
    <lineage>
        <taxon>Eukaryota</taxon>
        <taxon>Metazoa</taxon>
        <taxon>Chordata</taxon>
        <taxon>Craniata</taxon>
        <taxon>Vertebrata</taxon>
        <taxon>Euteleostomi</taxon>
        <taxon>Actinopterygii</taxon>
        <taxon>Neopterygii</taxon>
        <taxon>Teleostei</taxon>
        <taxon>Protacanthopterygii</taxon>
        <taxon>Esociformes</taxon>
        <taxon>Esocidae</taxon>
        <taxon>Esox</taxon>
    </lineage>
</organism>
<sequence>DLHDAHALGDGLGSDWMITGHHDDLDAGGTAFAHSIGHGGTGRVDHGHEAHEAQVLRGEVDVVTVEGEPFGVLVLWHQKVAETWGETNSHP</sequence>
<name>A0A6Q2YB80_ESOLU</name>
<keyword evidence="2" id="KW-1185">Reference proteome</keyword>
<evidence type="ECO:0000313" key="1">
    <source>
        <dbReference type="Ensembl" id="ENSELUP00000062662.2"/>
    </source>
</evidence>
<reference evidence="1" key="2">
    <citation type="submission" date="2020-02" db="EMBL/GenBank/DDBJ databases">
        <title>Esox lucius (northern pike) genome, fEsoLuc1, primary haplotype.</title>
        <authorList>
            <person name="Myers G."/>
            <person name="Karagic N."/>
            <person name="Meyer A."/>
            <person name="Pippel M."/>
            <person name="Reichard M."/>
            <person name="Winkler S."/>
            <person name="Tracey A."/>
            <person name="Sims Y."/>
            <person name="Howe K."/>
            <person name="Rhie A."/>
            <person name="Formenti G."/>
            <person name="Durbin R."/>
            <person name="Fedrigo O."/>
            <person name="Jarvis E.D."/>
        </authorList>
    </citation>
    <scope>NUCLEOTIDE SEQUENCE [LARGE SCALE GENOMIC DNA]</scope>
</reference>
<protein>
    <submittedName>
        <fullName evidence="1">Uncharacterized protein</fullName>
    </submittedName>
</protein>
<dbReference type="Ensembl" id="ENSELUT00000057419.2">
    <property type="protein sequence ID" value="ENSELUP00000062662.2"/>
    <property type="gene ID" value="ENSELUG00000025333.2"/>
</dbReference>
<dbReference type="Bgee" id="ENSELUG00000025333">
    <property type="expression patterns" value="Expressed in heart and 3 other cell types or tissues"/>
</dbReference>
<dbReference type="InParanoid" id="A0A6Q2YB80"/>
<reference evidence="1" key="4">
    <citation type="submission" date="2025-09" db="UniProtKB">
        <authorList>
            <consortium name="Ensembl"/>
        </authorList>
    </citation>
    <scope>IDENTIFICATION</scope>
</reference>
<dbReference type="GeneTree" id="ENSGT00960000189159"/>
<reference evidence="2" key="1">
    <citation type="journal article" date="2014" name="PLoS ONE">
        <title>The genome and linkage map of the northern pike (Esox lucius): conserved synteny revealed between the salmonid sister group and the Neoteleostei.</title>
        <authorList>
            <person name="Rondeau E.B."/>
            <person name="Minkley D.R."/>
            <person name="Leong J.S."/>
            <person name="Messmer A.M."/>
            <person name="Jantzen J.R."/>
            <person name="von Schalburg K.R."/>
            <person name="Lemon C."/>
            <person name="Bird N.H."/>
            <person name="Koop B.F."/>
        </authorList>
    </citation>
    <scope>NUCLEOTIDE SEQUENCE</scope>
</reference>
<proteinExistence type="predicted"/>
<reference evidence="1" key="3">
    <citation type="submission" date="2025-08" db="UniProtKB">
        <authorList>
            <consortium name="Ensembl"/>
        </authorList>
    </citation>
    <scope>IDENTIFICATION</scope>
</reference>